<keyword evidence="9" id="KW-1185">Reference proteome</keyword>
<dbReference type="GO" id="GO:0005886">
    <property type="term" value="C:plasma membrane"/>
    <property type="evidence" value="ECO:0007669"/>
    <property type="project" value="UniProtKB-SubCell"/>
</dbReference>
<dbReference type="InterPro" id="IPR051542">
    <property type="entry name" value="Hydrogenase_cytochrome"/>
</dbReference>
<evidence type="ECO:0000313" key="8">
    <source>
        <dbReference type="EMBL" id="RVU45003.1"/>
    </source>
</evidence>
<evidence type="ECO:0000256" key="4">
    <source>
        <dbReference type="ARBA" id="ARBA00022989"/>
    </source>
</evidence>
<dbReference type="GO" id="GO:0009055">
    <property type="term" value="F:electron transfer activity"/>
    <property type="evidence" value="ECO:0007669"/>
    <property type="project" value="InterPro"/>
</dbReference>
<dbReference type="Gene3D" id="1.20.950.20">
    <property type="entry name" value="Transmembrane di-heme cytochromes, Chain C"/>
    <property type="match status" value="1"/>
</dbReference>
<keyword evidence="4 6" id="KW-1133">Transmembrane helix</keyword>
<dbReference type="AlphaFoldDB" id="A0A437RE38"/>
<feature type="transmembrane region" description="Helical" evidence="6">
    <location>
        <begin position="204"/>
        <end position="221"/>
    </location>
</feature>
<reference evidence="8 9" key="1">
    <citation type="submission" date="2019-01" db="EMBL/GenBank/DDBJ databases">
        <authorList>
            <person name="Chen W.-M."/>
        </authorList>
    </citation>
    <scope>NUCLEOTIDE SEQUENCE [LARGE SCALE GENOMIC DNA]</scope>
    <source>
        <strain evidence="8 9">KYPY4</strain>
    </source>
</reference>
<dbReference type="RefSeq" id="WP_128229067.1">
    <property type="nucleotide sequence ID" value="NZ_SACR01000004.1"/>
</dbReference>
<gene>
    <name evidence="8" type="ORF">EOE66_12630</name>
</gene>
<name>A0A437RE38_9BURK</name>
<feature type="transmembrane region" description="Helical" evidence="6">
    <location>
        <begin position="154"/>
        <end position="174"/>
    </location>
</feature>
<dbReference type="OrthoDB" id="196472at2"/>
<evidence type="ECO:0000256" key="3">
    <source>
        <dbReference type="ARBA" id="ARBA00022692"/>
    </source>
</evidence>
<evidence type="ECO:0000313" key="9">
    <source>
        <dbReference type="Proteomes" id="UP000285575"/>
    </source>
</evidence>
<sequence>MTALPLPTGTATTSAPRRRVVDVPTRVFHALFALSFFGAYLTAEGERWRAMHVTLGYTLAGLLAFRVLYGLFGPRHARLGALLRKLAGAPAWGRSTLHALKAGQWQALLARPGQHLLLAASVAALLVLAGPLALSGYATYNDWGDAFEEVHEFFGNAMLAVVLGHLALVAAWSLSRRQNLAAPMLSGTVAGPGPDVVKKPHRSLALLLVLAVLAFGVWRWQLAPQGLVPAWGAAGAAHTQPGGDDDDD</sequence>
<feature type="domain" description="Cytochrome b561 bacterial/Ni-hydrogenase" evidence="7">
    <location>
        <begin position="21"/>
        <end position="187"/>
    </location>
</feature>
<comment type="subcellular location">
    <subcellularLocation>
        <location evidence="1">Cell membrane</location>
        <topology evidence="1">Multi-pass membrane protein</topology>
    </subcellularLocation>
</comment>
<keyword evidence="2" id="KW-1003">Cell membrane</keyword>
<dbReference type="InterPro" id="IPR011577">
    <property type="entry name" value="Cyt_b561_bac/Ni-Hgenase"/>
</dbReference>
<dbReference type="Proteomes" id="UP000285575">
    <property type="component" value="Unassembled WGS sequence"/>
</dbReference>
<proteinExistence type="predicted"/>
<evidence type="ECO:0000256" key="1">
    <source>
        <dbReference type="ARBA" id="ARBA00004651"/>
    </source>
</evidence>
<feature type="transmembrane region" description="Helical" evidence="6">
    <location>
        <begin position="55"/>
        <end position="72"/>
    </location>
</feature>
<evidence type="ECO:0000256" key="6">
    <source>
        <dbReference type="SAM" id="Phobius"/>
    </source>
</evidence>
<feature type="transmembrane region" description="Helical" evidence="6">
    <location>
        <begin position="116"/>
        <end position="134"/>
    </location>
</feature>
<accession>A0A437RE38</accession>
<dbReference type="GO" id="GO:0022904">
    <property type="term" value="P:respiratory electron transport chain"/>
    <property type="evidence" value="ECO:0007669"/>
    <property type="project" value="InterPro"/>
</dbReference>
<dbReference type="EMBL" id="SACR01000004">
    <property type="protein sequence ID" value="RVU45003.1"/>
    <property type="molecule type" value="Genomic_DNA"/>
</dbReference>
<protein>
    <submittedName>
        <fullName evidence="8">Cytochrome b/b6 domain-containing protein</fullName>
    </submittedName>
</protein>
<evidence type="ECO:0000256" key="5">
    <source>
        <dbReference type="ARBA" id="ARBA00023136"/>
    </source>
</evidence>
<evidence type="ECO:0000256" key="2">
    <source>
        <dbReference type="ARBA" id="ARBA00022475"/>
    </source>
</evidence>
<dbReference type="PANTHER" id="PTHR30485">
    <property type="entry name" value="NI/FE-HYDROGENASE 1 B-TYPE CYTOCHROME SUBUNIT"/>
    <property type="match status" value="1"/>
</dbReference>
<keyword evidence="3 6" id="KW-0812">Transmembrane</keyword>
<dbReference type="SUPFAM" id="SSF81342">
    <property type="entry name" value="Transmembrane di-heme cytochromes"/>
    <property type="match status" value="1"/>
</dbReference>
<comment type="caution">
    <text evidence="8">The sequence shown here is derived from an EMBL/GenBank/DDBJ whole genome shotgun (WGS) entry which is preliminary data.</text>
</comment>
<dbReference type="InterPro" id="IPR016174">
    <property type="entry name" value="Di-haem_cyt_TM"/>
</dbReference>
<feature type="transmembrane region" description="Helical" evidence="6">
    <location>
        <begin position="27"/>
        <end position="43"/>
    </location>
</feature>
<dbReference type="Pfam" id="PF01292">
    <property type="entry name" value="Ni_hydr_CYTB"/>
    <property type="match status" value="1"/>
</dbReference>
<keyword evidence="5 6" id="KW-0472">Membrane</keyword>
<evidence type="ECO:0000259" key="7">
    <source>
        <dbReference type="Pfam" id="PF01292"/>
    </source>
</evidence>
<dbReference type="GO" id="GO:0020037">
    <property type="term" value="F:heme binding"/>
    <property type="evidence" value="ECO:0007669"/>
    <property type="project" value="TreeGrafter"/>
</dbReference>
<dbReference type="PANTHER" id="PTHR30485:SF2">
    <property type="entry name" value="BLL0597 PROTEIN"/>
    <property type="match status" value="1"/>
</dbReference>
<organism evidence="8 9">
    <name type="scientific">Rubrivivax rivuli</name>
    <dbReference type="NCBI Taxonomy" id="1862385"/>
    <lineage>
        <taxon>Bacteria</taxon>
        <taxon>Pseudomonadati</taxon>
        <taxon>Pseudomonadota</taxon>
        <taxon>Betaproteobacteria</taxon>
        <taxon>Burkholderiales</taxon>
        <taxon>Sphaerotilaceae</taxon>
        <taxon>Rubrivivax</taxon>
    </lineage>
</organism>